<keyword evidence="1" id="KW-0433">Leucine-rich repeat</keyword>
<gene>
    <name evidence="4" type="ORF">LPJ53_001235</name>
</gene>
<evidence type="ECO:0000256" key="2">
    <source>
        <dbReference type="ARBA" id="ARBA00022737"/>
    </source>
</evidence>
<dbReference type="Proteomes" id="UP001149813">
    <property type="component" value="Unassembled WGS sequence"/>
</dbReference>
<feature type="region of interest" description="Disordered" evidence="3">
    <location>
        <begin position="963"/>
        <end position="996"/>
    </location>
</feature>
<accession>A0A9W7Y6X9</accession>
<feature type="compositionally biased region" description="Acidic residues" evidence="3">
    <location>
        <begin position="723"/>
        <end position="734"/>
    </location>
</feature>
<dbReference type="InterPro" id="IPR001611">
    <property type="entry name" value="Leu-rich_rpt"/>
</dbReference>
<organism evidence="4 5">
    <name type="scientific">Coemansia erecta</name>
    <dbReference type="NCBI Taxonomy" id="147472"/>
    <lineage>
        <taxon>Eukaryota</taxon>
        <taxon>Fungi</taxon>
        <taxon>Fungi incertae sedis</taxon>
        <taxon>Zoopagomycota</taxon>
        <taxon>Kickxellomycotina</taxon>
        <taxon>Kickxellomycetes</taxon>
        <taxon>Kickxellales</taxon>
        <taxon>Kickxellaceae</taxon>
        <taxon>Coemansia</taxon>
    </lineage>
</organism>
<evidence type="ECO:0000313" key="5">
    <source>
        <dbReference type="Proteomes" id="UP001149813"/>
    </source>
</evidence>
<proteinExistence type="predicted"/>
<dbReference type="GO" id="GO:0005737">
    <property type="term" value="C:cytoplasm"/>
    <property type="evidence" value="ECO:0007669"/>
    <property type="project" value="TreeGrafter"/>
</dbReference>
<keyword evidence="5" id="KW-1185">Reference proteome</keyword>
<comment type="caution">
    <text evidence="4">The sequence shown here is derived from an EMBL/GenBank/DDBJ whole genome shotgun (WGS) entry which is preliminary data.</text>
</comment>
<feature type="region of interest" description="Disordered" evidence="3">
    <location>
        <begin position="540"/>
        <end position="575"/>
    </location>
</feature>
<evidence type="ECO:0000256" key="1">
    <source>
        <dbReference type="ARBA" id="ARBA00022614"/>
    </source>
</evidence>
<dbReference type="EMBL" id="JANBOJ010000029">
    <property type="protein sequence ID" value="KAJ1724530.1"/>
    <property type="molecule type" value="Genomic_DNA"/>
</dbReference>
<dbReference type="InterPro" id="IPR032675">
    <property type="entry name" value="LRR_dom_sf"/>
</dbReference>
<feature type="compositionally biased region" description="Low complexity" evidence="3">
    <location>
        <begin position="698"/>
        <end position="722"/>
    </location>
</feature>
<protein>
    <submittedName>
        <fullName evidence="4">Uncharacterized protein</fullName>
    </submittedName>
</protein>
<feature type="compositionally biased region" description="Low complexity" evidence="3">
    <location>
        <begin position="540"/>
        <end position="555"/>
    </location>
</feature>
<dbReference type="SUPFAM" id="SSF52075">
    <property type="entry name" value="Outer arm dynein light chain 1"/>
    <property type="match status" value="1"/>
</dbReference>
<feature type="region of interest" description="Disordered" evidence="3">
    <location>
        <begin position="601"/>
        <end position="631"/>
    </location>
</feature>
<dbReference type="OrthoDB" id="676979at2759"/>
<dbReference type="PANTHER" id="PTHR15454:SF56">
    <property type="entry name" value="PROTEIN PHOSPHATASE 1 REGULATORY SUBUNIT 7-RELATED"/>
    <property type="match status" value="1"/>
</dbReference>
<dbReference type="Gene3D" id="3.80.10.10">
    <property type="entry name" value="Ribonuclease Inhibitor"/>
    <property type="match status" value="1"/>
</dbReference>
<name>A0A9W7Y6X9_9FUNG</name>
<evidence type="ECO:0000313" key="4">
    <source>
        <dbReference type="EMBL" id="KAJ1724530.1"/>
    </source>
</evidence>
<dbReference type="PANTHER" id="PTHR15454">
    <property type="entry name" value="NISCHARIN RELATED"/>
    <property type="match status" value="1"/>
</dbReference>
<dbReference type="PROSITE" id="PS51450">
    <property type="entry name" value="LRR"/>
    <property type="match status" value="1"/>
</dbReference>
<feature type="region of interest" description="Disordered" evidence="3">
    <location>
        <begin position="442"/>
        <end position="464"/>
    </location>
</feature>
<evidence type="ECO:0000256" key="3">
    <source>
        <dbReference type="SAM" id="MobiDB-lite"/>
    </source>
</evidence>
<feature type="compositionally biased region" description="Basic and acidic residues" evidence="3">
    <location>
        <begin position="556"/>
        <end position="575"/>
    </location>
</feature>
<sequence length="1632" mass="170760">MTLQQPSAPQVCRIAADLGASEAQILATAPLRRPGSGAGKRLGGGRMLKTALTALWQRAPVLFGVRSEAGLGGHVRALESRLLQADEAGSERAMVWLSWDECRQLAQVFRRLEYVDESGKPTALVDAYVSRLTDGESQTSDSAGEADSEQAAAWRLISREFARATALGISGEAEEVAAGQAVAVAVVTWFPRLEYLELQRVPWEALRHWGAWAGQRLSCLKVQYAGLDVIGMLAADGDDAAWKRLRLLDLAGSSGVDVAALTGKLGGRLGGVTRLSLAACDLEEVPAGVHRLAGLAWLDLSSNAITDVTDAWLRLGGVSRLSLAHNALTDVAGLGRLWALETLDLSCNQLAQWQALLALRNLPLLRDLQVEGNPLVQQEEHRAQLFAAFDHRDTALVLDGRAPTALERRKMAAIPRVATGRTDYAAGDAVRRPKVAVIEEAEIEAEDEAEPKDAAENGAAQMPGLPSLSRAATLAAMGRAPHVLRAAGLQAVSLAASHRRGNADHATARRSVPLRRRATATAGAMAMAQQKAGDAQLHGYSVPASFSSRPASRARSPSERSARMGGSEARDPERFRRRVEMMRAEAGESWLRAFAELQAAEESGTASPEPALSRPASRAEHESLVSLSPRPDHTELAAEAEPVEPAADDTQLPSFLFPRRRNAAAAARKREIARLPHYSAESVAAVVGVDGSANAAANADAGENADADATSGDAGEGETSAGADDEADAADDSSEASPAPATALQRMLNEGSANGAARVVAEDACVVRYRLAQADGSGAMLERSATSGLTLVVTAAGDLVEIDEARDCEVGRTSLAAVVRVAAGGSGKEAHAGWVVAEVKRDRLDTPQWVALASPAASLSHLLQSAGGGERRAAQVFKQAECLRCGWRGCVDPAHAVLALLAERLPEEGRSPLPPAAAAAPLAASCARCGRSYLREFYAPTEGESGEDAGDGPKTDAWRQALRPRQRHRGGAATGKQTTAAAANDADESGRRAQHVQQARLAADADEQALRGAGSAVAGLLPFADASNAVRLFLQLSVFTHDNERLLRWVPVGLVRQAPPLVAAPARERSASSAASKAAAAGKWGLASFLGSSSPALPEPAATAESVTGAVAATPPPPPPALAEQAAFVALSSHALYVFSPTRDALAREVAVDDARRAAVELQPERYLALLFALPLGALGRIDVGPNRQYLALHASLLRTAAGGSQWSDDAPMHRLLQSPDPSYAEAGFGEGPATTVAGDVAPSTSSSSTAAAAVSSCVLMVRDRLACSDLLDALVEIGYETRVLDSGGGVGSGRLRAINHDVEWAMHHLVQQVFLRPTTFDALDADSHADSASEKLAALRALHDELLRSPSARSPGALVDAASSDATIVDKVTYEFVRLYVCCGQAQQAAARGMRPLTLVATPGFVYLARERTDVWPPPVPDMHVVYQRWQRVAPPTIVTSDPDTYDPEVLQRELARRSNGTSVASANSRASSASAAAVAEVDVLPAAAAVAARDASSDALLARLAASAVPQYDCVMAARPVGDLRRVTVVVRPLAVVPLLAAGGEGPAEARMGCAGSSWHAMLRVEFATAAGDNDSGNGNGAGDGGEIEEMRRTGWNVWFASVASAREAADALVALAKAAGVAGVEMVEA</sequence>
<reference evidence="4" key="1">
    <citation type="submission" date="2022-07" db="EMBL/GenBank/DDBJ databases">
        <title>Phylogenomic reconstructions and comparative analyses of Kickxellomycotina fungi.</title>
        <authorList>
            <person name="Reynolds N.K."/>
            <person name="Stajich J.E."/>
            <person name="Barry K."/>
            <person name="Grigoriev I.V."/>
            <person name="Crous P."/>
            <person name="Smith M.E."/>
        </authorList>
    </citation>
    <scope>NUCLEOTIDE SEQUENCE</scope>
    <source>
        <strain evidence="4">NBRC 32514</strain>
    </source>
</reference>
<keyword evidence="2" id="KW-0677">Repeat</keyword>
<feature type="compositionally biased region" description="Low complexity" evidence="3">
    <location>
        <begin position="974"/>
        <end position="983"/>
    </location>
</feature>
<dbReference type="Pfam" id="PF13855">
    <property type="entry name" value="LRR_8"/>
    <property type="match status" value="1"/>
</dbReference>
<feature type="region of interest" description="Disordered" evidence="3">
    <location>
        <begin position="698"/>
        <end position="741"/>
    </location>
</feature>